<reference evidence="11" key="1">
    <citation type="submission" date="2019-10" db="EMBL/GenBank/DDBJ databases">
        <authorList>
            <person name="Zhang R."/>
            <person name="Pan Y."/>
            <person name="Wang J."/>
            <person name="Ma R."/>
            <person name="Yu S."/>
        </authorList>
    </citation>
    <scope>NUCLEOTIDE SEQUENCE</scope>
    <source>
        <strain evidence="11">LA-IB0</strain>
        <tissue evidence="11">Leaf</tissue>
    </source>
</reference>
<dbReference type="GO" id="GO:0020037">
    <property type="term" value="F:heme binding"/>
    <property type="evidence" value="ECO:0007669"/>
    <property type="project" value="InterPro"/>
</dbReference>
<dbReference type="GO" id="GO:0016705">
    <property type="term" value="F:oxidoreductase activity, acting on paired donors, with incorporation or reduction of molecular oxygen"/>
    <property type="evidence" value="ECO:0007669"/>
    <property type="project" value="InterPro"/>
</dbReference>
<dbReference type="PANTHER" id="PTHR47947:SF62">
    <property type="entry name" value="CYTOCHROME P450, FAMILY 81, SUBFAMILY D, POLYPEPTIDE 5"/>
    <property type="match status" value="1"/>
</dbReference>
<evidence type="ECO:0000256" key="1">
    <source>
        <dbReference type="ARBA" id="ARBA00004167"/>
    </source>
</evidence>
<evidence type="ECO:0000256" key="9">
    <source>
        <dbReference type="ARBA" id="ARBA00023033"/>
    </source>
</evidence>
<gene>
    <name evidence="11" type="ORF">BUALT_Bualt04G0107100</name>
</gene>
<evidence type="ECO:0000313" key="12">
    <source>
        <dbReference type="Proteomes" id="UP000826271"/>
    </source>
</evidence>
<dbReference type="Proteomes" id="UP000826271">
    <property type="component" value="Unassembled WGS sequence"/>
</dbReference>
<keyword evidence="3" id="KW-0349">Heme</keyword>
<keyword evidence="9" id="KW-0503">Monooxygenase</keyword>
<evidence type="ECO:0000256" key="10">
    <source>
        <dbReference type="ARBA" id="ARBA00023136"/>
    </source>
</evidence>
<dbReference type="GO" id="GO:0005506">
    <property type="term" value="F:iron ion binding"/>
    <property type="evidence" value="ECO:0007669"/>
    <property type="project" value="InterPro"/>
</dbReference>
<keyword evidence="12" id="KW-1185">Reference proteome</keyword>
<dbReference type="InterPro" id="IPR050651">
    <property type="entry name" value="Plant_Cytochrome_P450_Monoox"/>
</dbReference>
<protein>
    <recommendedName>
        <fullName evidence="13">Cytochrome P450</fullName>
    </recommendedName>
</protein>
<keyword evidence="5" id="KW-0479">Metal-binding</keyword>
<keyword evidence="8" id="KW-0408">Iron</keyword>
<evidence type="ECO:0000256" key="7">
    <source>
        <dbReference type="ARBA" id="ARBA00023002"/>
    </source>
</evidence>
<evidence type="ECO:0000256" key="6">
    <source>
        <dbReference type="ARBA" id="ARBA00022989"/>
    </source>
</evidence>
<dbReference type="GO" id="GO:0016020">
    <property type="term" value="C:membrane"/>
    <property type="evidence" value="ECO:0007669"/>
    <property type="project" value="UniProtKB-SubCell"/>
</dbReference>
<keyword evidence="10" id="KW-0472">Membrane</keyword>
<evidence type="ECO:0000256" key="5">
    <source>
        <dbReference type="ARBA" id="ARBA00022723"/>
    </source>
</evidence>
<evidence type="ECO:0000256" key="8">
    <source>
        <dbReference type="ARBA" id="ARBA00023004"/>
    </source>
</evidence>
<accession>A0AAV6XUP1</accession>
<evidence type="ECO:0000256" key="3">
    <source>
        <dbReference type="ARBA" id="ARBA00022617"/>
    </source>
</evidence>
<dbReference type="PANTHER" id="PTHR47947">
    <property type="entry name" value="CYTOCHROME P450 82C3-RELATED"/>
    <property type="match status" value="1"/>
</dbReference>
<dbReference type="SUPFAM" id="SSF48264">
    <property type="entry name" value="Cytochrome P450"/>
    <property type="match status" value="1"/>
</dbReference>
<comment type="similarity">
    <text evidence="2">Belongs to the cytochrome P450 family.</text>
</comment>
<sequence>MSVFDFGDTDYHGVQACIPENARPEYSAKPGGFTSHNWARASLEKLPTQNTIRFLPTSGSHIFPPVRPPPGGGGGVILLFGGGMFQQNDLVLANRPQASVDRKSLGFSSTTLCDLEVFAPTRLASFLAIRRDEMNRAIFSLCKMSEEEGGGFAKVDLESKIVEMTFNNIILRMVAGKRYYGEEAEDDEEAKRFRELTKEALELTSASNPSEIFPIVRWIGMSGLEKKMAIHSEKTDKFMQGLLDEHRRGERQNTMVDHLLSLQLLNLNITMMKSLLASL</sequence>
<keyword evidence="6" id="KW-1133">Transmembrane helix</keyword>
<proteinExistence type="inferred from homology"/>
<dbReference type="GO" id="GO:0004497">
    <property type="term" value="F:monooxygenase activity"/>
    <property type="evidence" value="ECO:0007669"/>
    <property type="project" value="UniProtKB-KW"/>
</dbReference>
<evidence type="ECO:0000256" key="2">
    <source>
        <dbReference type="ARBA" id="ARBA00010617"/>
    </source>
</evidence>
<comment type="caution">
    <text evidence="11">The sequence shown here is derived from an EMBL/GenBank/DDBJ whole genome shotgun (WGS) entry which is preliminary data.</text>
</comment>
<keyword evidence="7" id="KW-0560">Oxidoreductase</keyword>
<comment type="subcellular location">
    <subcellularLocation>
        <location evidence="1">Membrane</location>
        <topology evidence="1">Single-pass membrane protein</topology>
    </subcellularLocation>
</comment>
<evidence type="ECO:0000256" key="4">
    <source>
        <dbReference type="ARBA" id="ARBA00022692"/>
    </source>
</evidence>
<evidence type="ECO:0008006" key="13">
    <source>
        <dbReference type="Google" id="ProtNLM"/>
    </source>
</evidence>
<keyword evidence="4" id="KW-0812">Transmembrane</keyword>
<name>A0AAV6XUP1_9LAMI</name>
<evidence type="ECO:0000313" key="11">
    <source>
        <dbReference type="EMBL" id="KAG8384331.1"/>
    </source>
</evidence>
<dbReference type="Gene3D" id="1.10.630.10">
    <property type="entry name" value="Cytochrome P450"/>
    <property type="match status" value="1"/>
</dbReference>
<dbReference type="InterPro" id="IPR036396">
    <property type="entry name" value="Cyt_P450_sf"/>
</dbReference>
<organism evidence="11 12">
    <name type="scientific">Buddleja alternifolia</name>
    <dbReference type="NCBI Taxonomy" id="168488"/>
    <lineage>
        <taxon>Eukaryota</taxon>
        <taxon>Viridiplantae</taxon>
        <taxon>Streptophyta</taxon>
        <taxon>Embryophyta</taxon>
        <taxon>Tracheophyta</taxon>
        <taxon>Spermatophyta</taxon>
        <taxon>Magnoliopsida</taxon>
        <taxon>eudicotyledons</taxon>
        <taxon>Gunneridae</taxon>
        <taxon>Pentapetalae</taxon>
        <taxon>asterids</taxon>
        <taxon>lamiids</taxon>
        <taxon>Lamiales</taxon>
        <taxon>Scrophulariaceae</taxon>
        <taxon>Buddlejeae</taxon>
        <taxon>Buddleja</taxon>
    </lineage>
</organism>
<dbReference type="AlphaFoldDB" id="A0AAV6XUP1"/>
<dbReference type="EMBL" id="WHWC01000004">
    <property type="protein sequence ID" value="KAG8384331.1"/>
    <property type="molecule type" value="Genomic_DNA"/>
</dbReference>